<dbReference type="Gene3D" id="3.90.1590.10">
    <property type="entry name" value="glutathione-dependent formaldehyde- activating enzyme (gfa)"/>
    <property type="match status" value="1"/>
</dbReference>
<keyword evidence="4" id="KW-0456">Lyase</keyword>
<keyword evidence="3" id="KW-0862">Zinc</keyword>
<feature type="domain" description="CENP-V/GFA" evidence="5">
    <location>
        <begin position="8"/>
        <end position="108"/>
    </location>
</feature>
<keyword evidence="7" id="KW-1185">Reference proteome</keyword>
<dbReference type="EMBL" id="QFYR01000003">
    <property type="protein sequence ID" value="RAK52323.1"/>
    <property type="molecule type" value="Genomic_DNA"/>
</dbReference>
<accession>A0A328ABZ7</accession>
<comment type="similarity">
    <text evidence="1">Belongs to the Gfa family.</text>
</comment>
<protein>
    <submittedName>
        <fullName evidence="6">GFA family protein</fullName>
    </submittedName>
</protein>
<dbReference type="InterPro" id="IPR006913">
    <property type="entry name" value="CENP-V/GFA"/>
</dbReference>
<evidence type="ECO:0000313" key="6">
    <source>
        <dbReference type="EMBL" id="RAK52323.1"/>
    </source>
</evidence>
<dbReference type="PROSITE" id="PS51891">
    <property type="entry name" value="CENP_V_GFA"/>
    <property type="match status" value="1"/>
</dbReference>
<evidence type="ECO:0000256" key="1">
    <source>
        <dbReference type="ARBA" id="ARBA00005495"/>
    </source>
</evidence>
<dbReference type="Pfam" id="PF04828">
    <property type="entry name" value="GFA"/>
    <property type="match status" value="1"/>
</dbReference>
<dbReference type="AlphaFoldDB" id="A0A328ABZ7"/>
<evidence type="ECO:0000259" key="5">
    <source>
        <dbReference type="PROSITE" id="PS51891"/>
    </source>
</evidence>
<evidence type="ECO:0000256" key="2">
    <source>
        <dbReference type="ARBA" id="ARBA00022723"/>
    </source>
</evidence>
<name>A0A328ABZ7_9CAUL</name>
<comment type="caution">
    <text evidence="6">The sequence shown here is derived from an EMBL/GenBank/DDBJ whole genome shotgun (WGS) entry which is preliminary data.</text>
</comment>
<dbReference type="PANTHER" id="PTHR33337">
    <property type="entry name" value="GFA DOMAIN-CONTAINING PROTEIN"/>
    <property type="match status" value="1"/>
</dbReference>
<dbReference type="GO" id="GO:0046872">
    <property type="term" value="F:metal ion binding"/>
    <property type="evidence" value="ECO:0007669"/>
    <property type="project" value="UniProtKB-KW"/>
</dbReference>
<evidence type="ECO:0000313" key="7">
    <source>
        <dbReference type="Proteomes" id="UP000249725"/>
    </source>
</evidence>
<keyword evidence="2" id="KW-0479">Metal-binding</keyword>
<gene>
    <name evidence="6" type="ORF">DJ018_14405</name>
</gene>
<proteinExistence type="inferred from homology"/>
<evidence type="ECO:0000256" key="3">
    <source>
        <dbReference type="ARBA" id="ARBA00022833"/>
    </source>
</evidence>
<dbReference type="SUPFAM" id="SSF51316">
    <property type="entry name" value="Mss4-like"/>
    <property type="match status" value="1"/>
</dbReference>
<dbReference type="PANTHER" id="PTHR33337:SF40">
    <property type="entry name" value="CENP-V_GFA DOMAIN-CONTAINING PROTEIN-RELATED"/>
    <property type="match status" value="1"/>
</dbReference>
<dbReference type="RefSeq" id="WP_111515647.1">
    <property type="nucleotide sequence ID" value="NZ_QFYR01000003.1"/>
</dbReference>
<reference evidence="7" key="1">
    <citation type="submission" date="2018-05" db="EMBL/GenBank/DDBJ databases">
        <authorList>
            <person name="Li X."/>
        </authorList>
    </citation>
    <scope>NUCLEOTIDE SEQUENCE [LARGE SCALE GENOMIC DNA]</scope>
    <source>
        <strain evidence="7">YIM 73061</strain>
    </source>
</reference>
<sequence length="132" mass="14694">MTRAEPKRSGGCACGAVRFKTFGEPVRGGLCHCMTCRKAHAAAFNPFLVFTSEQVEIQGEMKAWESSPGYVRWFCPQCGSRVVGGAEGDQEISLGSFDEPGQFAPQYESWVIRKEPWMPQVADIQFEQNRVP</sequence>
<dbReference type="InterPro" id="IPR011057">
    <property type="entry name" value="Mss4-like_sf"/>
</dbReference>
<dbReference type="OrthoDB" id="7186766at2"/>
<dbReference type="Proteomes" id="UP000249725">
    <property type="component" value="Unassembled WGS sequence"/>
</dbReference>
<organism evidence="6 7">
    <name type="scientific">Phenylobacterium deserti</name>
    <dbReference type="NCBI Taxonomy" id="1914756"/>
    <lineage>
        <taxon>Bacteria</taxon>
        <taxon>Pseudomonadati</taxon>
        <taxon>Pseudomonadota</taxon>
        <taxon>Alphaproteobacteria</taxon>
        <taxon>Caulobacterales</taxon>
        <taxon>Caulobacteraceae</taxon>
        <taxon>Phenylobacterium</taxon>
    </lineage>
</organism>
<dbReference type="GO" id="GO:0016846">
    <property type="term" value="F:carbon-sulfur lyase activity"/>
    <property type="evidence" value="ECO:0007669"/>
    <property type="project" value="InterPro"/>
</dbReference>
<evidence type="ECO:0000256" key="4">
    <source>
        <dbReference type="ARBA" id="ARBA00023239"/>
    </source>
</evidence>